<proteinExistence type="inferred from homology"/>
<keyword evidence="4" id="KW-1185">Reference proteome</keyword>
<dbReference type="SUPFAM" id="SSF53067">
    <property type="entry name" value="Actin-like ATPase domain"/>
    <property type="match status" value="1"/>
</dbReference>
<reference evidence="4" key="1">
    <citation type="journal article" date="2019" name="Int. J. Syst. Evol. Microbiol.">
        <title>The Global Catalogue of Microorganisms (GCM) 10K type strain sequencing project: providing services to taxonomists for standard genome sequencing and annotation.</title>
        <authorList>
            <consortium name="The Broad Institute Genomics Platform"/>
            <consortium name="The Broad Institute Genome Sequencing Center for Infectious Disease"/>
            <person name="Wu L."/>
            <person name="Ma J."/>
        </authorList>
    </citation>
    <scope>NUCLEOTIDE SEQUENCE [LARGE SCALE GENOMIC DNA]</scope>
    <source>
        <strain evidence="4">CCUG 42722</strain>
    </source>
</reference>
<name>A0ABV9HN97_9MICO</name>
<gene>
    <name evidence="3" type="ORF">ACFO6V_19125</name>
</gene>
<dbReference type="RefSeq" id="WP_377137987.1">
    <property type="nucleotide sequence ID" value="NZ_JBHSFI010000005.1"/>
</dbReference>
<comment type="caution">
    <text evidence="3">The sequence shown here is derived from an EMBL/GenBank/DDBJ whole genome shotgun (WGS) entry which is preliminary data.</text>
</comment>
<sequence length="354" mass="35662">MGSRSGTGTSVQGEPSERKAGMGKVGKRKGSARTGSGRAPAYTVGLDIGGTKILGALLDPEGEVVGTVRRTTVHGADGLVAGAAQAVRDVVASGGVELADVAGVGLGIPGIVDHRSGTVKHAVNLGVHDDELPLAELLSAELGGVPVVVENDLNVAAVGAAHVLERSADRAGGAHDHADLAFLALGTGLASGLVLEGQLRRGVSGAAGEIGHVPVDPLGPECPCGQRGCLERFASGKALEAAWPSRHGKPSPVELFEAARAGDQEAIVVKDRFASATASAVRLLVLTTDVRHVVLGGGVAQLGTELLDAVQDALREQAKVSPFLGSLRLAERVQLAPTHVPVAAVGAAVLGRRS</sequence>
<comment type="similarity">
    <text evidence="1">Belongs to the ROK (NagC/XylR) family.</text>
</comment>
<feature type="compositionally biased region" description="Polar residues" evidence="2">
    <location>
        <begin position="1"/>
        <end position="13"/>
    </location>
</feature>
<accession>A0ABV9HN97</accession>
<organism evidence="3 4">
    <name type="scientific">Promicromonospora alba</name>
    <dbReference type="NCBI Taxonomy" id="1616110"/>
    <lineage>
        <taxon>Bacteria</taxon>
        <taxon>Bacillati</taxon>
        <taxon>Actinomycetota</taxon>
        <taxon>Actinomycetes</taxon>
        <taxon>Micrococcales</taxon>
        <taxon>Promicromonosporaceae</taxon>
        <taxon>Promicromonospora</taxon>
    </lineage>
</organism>
<protein>
    <submittedName>
        <fullName evidence="3">ROK family protein</fullName>
    </submittedName>
</protein>
<dbReference type="EMBL" id="JBHSFI010000005">
    <property type="protein sequence ID" value="MFC4630365.1"/>
    <property type="molecule type" value="Genomic_DNA"/>
</dbReference>
<dbReference type="InterPro" id="IPR000600">
    <property type="entry name" value="ROK"/>
</dbReference>
<dbReference type="Gene3D" id="3.30.420.40">
    <property type="match status" value="2"/>
</dbReference>
<dbReference type="Pfam" id="PF00480">
    <property type="entry name" value="ROK"/>
    <property type="match status" value="1"/>
</dbReference>
<evidence type="ECO:0000313" key="3">
    <source>
        <dbReference type="EMBL" id="MFC4630365.1"/>
    </source>
</evidence>
<dbReference type="PANTHER" id="PTHR18964:SF149">
    <property type="entry name" value="BIFUNCTIONAL UDP-N-ACETYLGLUCOSAMINE 2-EPIMERASE_N-ACETYLMANNOSAMINE KINASE"/>
    <property type="match status" value="1"/>
</dbReference>
<evidence type="ECO:0000313" key="4">
    <source>
        <dbReference type="Proteomes" id="UP001596011"/>
    </source>
</evidence>
<evidence type="ECO:0000256" key="2">
    <source>
        <dbReference type="SAM" id="MobiDB-lite"/>
    </source>
</evidence>
<dbReference type="InterPro" id="IPR043129">
    <property type="entry name" value="ATPase_NBD"/>
</dbReference>
<dbReference type="Proteomes" id="UP001596011">
    <property type="component" value="Unassembled WGS sequence"/>
</dbReference>
<dbReference type="PANTHER" id="PTHR18964">
    <property type="entry name" value="ROK (REPRESSOR, ORF, KINASE) FAMILY"/>
    <property type="match status" value="1"/>
</dbReference>
<evidence type="ECO:0000256" key="1">
    <source>
        <dbReference type="ARBA" id="ARBA00006479"/>
    </source>
</evidence>
<feature type="region of interest" description="Disordered" evidence="2">
    <location>
        <begin position="1"/>
        <end position="41"/>
    </location>
</feature>